<dbReference type="PANTHER" id="PTHR30055:SF151">
    <property type="entry name" value="TRANSCRIPTIONAL REGULATORY PROTEIN"/>
    <property type="match status" value="1"/>
</dbReference>
<dbReference type="PANTHER" id="PTHR30055">
    <property type="entry name" value="HTH-TYPE TRANSCRIPTIONAL REGULATOR RUTR"/>
    <property type="match status" value="1"/>
</dbReference>
<evidence type="ECO:0000313" key="7">
    <source>
        <dbReference type="Proteomes" id="UP000295238"/>
    </source>
</evidence>
<evidence type="ECO:0000259" key="5">
    <source>
        <dbReference type="PROSITE" id="PS50977"/>
    </source>
</evidence>
<dbReference type="OrthoDB" id="9802802at2"/>
<dbReference type="Proteomes" id="UP000295238">
    <property type="component" value="Unassembled WGS sequence"/>
</dbReference>
<dbReference type="Pfam" id="PF17935">
    <property type="entry name" value="TetR_C_27"/>
    <property type="match status" value="1"/>
</dbReference>
<reference evidence="6 7" key="1">
    <citation type="submission" date="2019-03" db="EMBL/GenBank/DDBJ databases">
        <title>Rhizobium sp. nov., an bacterium isolated from biocrust in Mu Us Desert.</title>
        <authorList>
            <person name="Lixiong L."/>
        </authorList>
    </citation>
    <scope>NUCLEOTIDE SEQUENCE [LARGE SCALE GENOMIC DNA]</scope>
    <source>
        <strain evidence="6 7">SPY-1</strain>
    </source>
</reference>
<keyword evidence="7" id="KW-1185">Reference proteome</keyword>
<accession>A0A4V3ANA4</accession>
<dbReference type="InterPro" id="IPR001647">
    <property type="entry name" value="HTH_TetR"/>
</dbReference>
<dbReference type="SUPFAM" id="SSF46689">
    <property type="entry name" value="Homeodomain-like"/>
    <property type="match status" value="1"/>
</dbReference>
<dbReference type="InterPro" id="IPR041478">
    <property type="entry name" value="TetR_C_27"/>
</dbReference>
<dbReference type="InterPro" id="IPR009057">
    <property type="entry name" value="Homeodomain-like_sf"/>
</dbReference>
<feature type="DNA-binding region" description="H-T-H motif" evidence="4">
    <location>
        <begin position="32"/>
        <end position="51"/>
    </location>
</feature>
<dbReference type="GO" id="GO:0000976">
    <property type="term" value="F:transcription cis-regulatory region binding"/>
    <property type="evidence" value="ECO:0007669"/>
    <property type="project" value="TreeGrafter"/>
</dbReference>
<dbReference type="GO" id="GO:0003700">
    <property type="term" value="F:DNA-binding transcription factor activity"/>
    <property type="evidence" value="ECO:0007669"/>
    <property type="project" value="TreeGrafter"/>
</dbReference>
<dbReference type="EMBL" id="SMTL01000008">
    <property type="protein sequence ID" value="TDK30284.1"/>
    <property type="molecule type" value="Genomic_DNA"/>
</dbReference>
<keyword evidence="1" id="KW-0805">Transcription regulation</keyword>
<dbReference type="Gene3D" id="1.10.357.10">
    <property type="entry name" value="Tetracycline Repressor, domain 2"/>
    <property type="match status" value="1"/>
</dbReference>
<feature type="domain" description="HTH tetR-type" evidence="5">
    <location>
        <begin position="9"/>
        <end position="69"/>
    </location>
</feature>
<evidence type="ECO:0000256" key="1">
    <source>
        <dbReference type="ARBA" id="ARBA00023015"/>
    </source>
</evidence>
<name>A0A4V3ANA4_9HYPH</name>
<evidence type="ECO:0000313" key="6">
    <source>
        <dbReference type="EMBL" id="TDK30284.1"/>
    </source>
</evidence>
<dbReference type="Pfam" id="PF00440">
    <property type="entry name" value="TetR_N"/>
    <property type="match status" value="1"/>
</dbReference>
<evidence type="ECO:0000256" key="2">
    <source>
        <dbReference type="ARBA" id="ARBA00023125"/>
    </source>
</evidence>
<organism evidence="6 7">
    <name type="scientific">Rhizobium deserti</name>
    <dbReference type="NCBI Taxonomy" id="2547961"/>
    <lineage>
        <taxon>Bacteria</taxon>
        <taxon>Pseudomonadati</taxon>
        <taxon>Pseudomonadota</taxon>
        <taxon>Alphaproteobacteria</taxon>
        <taxon>Hyphomicrobiales</taxon>
        <taxon>Rhizobiaceae</taxon>
        <taxon>Rhizobium/Agrobacterium group</taxon>
        <taxon>Rhizobium</taxon>
    </lineage>
</organism>
<dbReference type="AlphaFoldDB" id="A0A4V3ANA4"/>
<dbReference type="PROSITE" id="PS50977">
    <property type="entry name" value="HTH_TETR_2"/>
    <property type="match status" value="1"/>
</dbReference>
<evidence type="ECO:0000256" key="3">
    <source>
        <dbReference type="ARBA" id="ARBA00023163"/>
    </source>
</evidence>
<sequence length="200" mass="22219">MRRPRRKAEETRDDILVTAEALLRKKGISGFSIADLAGELQMSPANVFKHFQSKAVLADAICDRHISHMIGRFQAFDEPAPAPERLAIVVRKLMEAHLADIRENPFLFEMLVVMSEANLPSGRHYKELIENLFSDLIRHGISSGVYTCSADTPINRTVASAFASVLHPVFLIGGDEEELRERCTALAELVNAALQKPLAK</sequence>
<evidence type="ECO:0000256" key="4">
    <source>
        <dbReference type="PROSITE-ProRule" id="PRU00335"/>
    </source>
</evidence>
<keyword evidence="3" id="KW-0804">Transcription</keyword>
<comment type="caution">
    <text evidence="6">The sequence shown here is derived from an EMBL/GenBank/DDBJ whole genome shotgun (WGS) entry which is preliminary data.</text>
</comment>
<dbReference type="InterPro" id="IPR050109">
    <property type="entry name" value="HTH-type_TetR-like_transc_reg"/>
</dbReference>
<gene>
    <name evidence="6" type="ORF">E2F50_20815</name>
</gene>
<dbReference type="RefSeq" id="WP_133318113.1">
    <property type="nucleotide sequence ID" value="NZ_SMTL01000008.1"/>
</dbReference>
<keyword evidence="2 4" id="KW-0238">DNA-binding</keyword>
<protein>
    <submittedName>
        <fullName evidence="6">TetR/AcrR family transcriptional regulator</fullName>
    </submittedName>
</protein>
<proteinExistence type="predicted"/>